<comment type="caution">
    <text evidence="3">The sequence shown here is derived from an EMBL/GenBank/DDBJ whole genome shotgun (WGS) entry which is preliminary data.</text>
</comment>
<keyword evidence="1" id="KW-0520">NAD</keyword>
<feature type="binding site" evidence="1">
    <location>
        <position position="70"/>
    </location>
    <ligand>
        <name>K(+)</name>
        <dbReference type="ChEBI" id="CHEBI:29103"/>
    </ligand>
</feature>
<feature type="binding site" evidence="1">
    <location>
        <position position="133"/>
    </location>
    <ligand>
        <name>K(+)</name>
        <dbReference type="ChEBI" id="CHEBI:29103"/>
    </ligand>
</feature>
<feature type="binding site" evidence="1">
    <location>
        <begin position="137"/>
        <end position="143"/>
    </location>
    <ligand>
        <name>(6S)-NADPHX</name>
        <dbReference type="ChEBI" id="CHEBI:64076"/>
    </ligand>
</feature>
<dbReference type="GO" id="GO:0052856">
    <property type="term" value="F:NAD(P)HX epimerase activity"/>
    <property type="evidence" value="ECO:0007669"/>
    <property type="project" value="UniProtKB-UniRule"/>
</dbReference>
<keyword evidence="1" id="KW-0479">Metal-binding</keyword>
<dbReference type="InterPro" id="IPR036652">
    <property type="entry name" value="YjeF_N_dom_sf"/>
</dbReference>
<gene>
    <name evidence="1" type="primary">nnrE</name>
    <name evidence="3" type="ORF">ACFQJ7_01965</name>
</gene>
<comment type="catalytic activity">
    <reaction evidence="1">
        <text>(6R)-NADHX = (6S)-NADHX</text>
        <dbReference type="Rhea" id="RHEA:32215"/>
        <dbReference type="ChEBI" id="CHEBI:64074"/>
        <dbReference type="ChEBI" id="CHEBI:64075"/>
        <dbReference type="EC" id="5.1.99.6"/>
    </reaction>
</comment>
<dbReference type="Proteomes" id="UP001596414">
    <property type="component" value="Unassembled WGS sequence"/>
</dbReference>
<dbReference type="GO" id="GO:0000166">
    <property type="term" value="F:nucleotide binding"/>
    <property type="evidence" value="ECO:0007669"/>
    <property type="project" value="UniProtKB-KW"/>
</dbReference>
<feature type="binding site" evidence="1">
    <location>
        <begin position="69"/>
        <end position="73"/>
    </location>
    <ligand>
        <name>(6S)-NADPHX</name>
        <dbReference type="ChEBI" id="CHEBI:64076"/>
    </ligand>
</feature>
<dbReference type="Gene3D" id="3.40.50.10260">
    <property type="entry name" value="YjeF N-terminal domain"/>
    <property type="match status" value="1"/>
</dbReference>
<evidence type="ECO:0000259" key="2">
    <source>
        <dbReference type="PROSITE" id="PS51385"/>
    </source>
</evidence>
<dbReference type="EC" id="5.1.99.6" evidence="1"/>
<dbReference type="PANTHER" id="PTHR13612:SF0">
    <property type="entry name" value="ENHANCER OF MRNA-DECAPPING PROTEIN 3"/>
    <property type="match status" value="1"/>
</dbReference>
<keyword evidence="1" id="KW-0630">Potassium</keyword>
<feature type="domain" description="YjeF N-terminal" evidence="2">
    <location>
        <begin position="22"/>
        <end position="217"/>
    </location>
</feature>
<dbReference type="AlphaFoldDB" id="A0ABD5X4T1"/>
<proteinExistence type="inferred from homology"/>
<dbReference type="PROSITE" id="PS51385">
    <property type="entry name" value="YJEF_N"/>
    <property type="match status" value="1"/>
</dbReference>
<sequence length="238" mass="24859">MNETLFETAGGQQVTAVTAEEMRAVDRVAVEDVGLTLRQMMENAGRNLAAHAREMQQGNQVVVLAGDGGNGGGGLSCARHLANRDVPVSVVLDRTPAKLSGAAAQQYEILTAMDVPVGTGPDAVPTQPGLVVDALVGYGLSGALGGFAAELVTETAEADLIMSLDVPTGRNATTGAEPGVAVTSDRVLTLALPKTGLADGDWDLWLADIAIPATVYDRLDIPYENPFGEYWVELTQRD</sequence>
<comment type="caution">
    <text evidence="1">Lacks conserved residue(s) required for the propagation of feature annotation.</text>
</comment>
<dbReference type="HAMAP" id="MF_01966">
    <property type="entry name" value="NADHX_epimerase"/>
    <property type="match status" value="1"/>
</dbReference>
<comment type="cofactor">
    <cofactor evidence="1">
        <name>K(+)</name>
        <dbReference type="ChEBI" id="CHEBI:29103"/>
    </cofactor>
    <text evidence="1">Binds 1 potassium ion per subunit.</text>
</comment>
<feature type="binding site" evidence="1">
    <location>
        <position position="168"/>
    </location>
    <ligand>
        <name>K(+)</name>
        <dbReference type="ChEBI" id="CHEBI:29103"/>
    </ligand>
</feature>
<evidence type="ECO:0000313" key="4">
    <source>
        <dbReference type="Proteomes" id="UP001596414"/>
    </source>
</evidence>
<dbReference type="GO" id="GO:0046872">
    <property type="term" value="F:metal ion binding"/>
    <property type="evidence" value="ECO:0007669"/>
    <property type="project" value="UniProtKB-KW"/>
</dbReference>
<protein>
    <recommendedName>
        <fullName evidence="1">NAD(P)H-hydrate epimerase</fullName>
        <ecNumber evidence="1">5.1.99.6</ecNumber>
    </recommendedName>
    <alternativeName>
        <fullName evidence="1">NAD(P)HX epimerase</fullName>
    </alternativeName>
</protein>
<dbReference type="NCBIfam" id="TIGR00197">
    <property type="entry name" value="yjeF_nterm"/>
    <property type="match status" value="1"/>
</dbReference>
<dbReference type="PANTHER" id="PTHR13612">
    <property type="entry name" value="ENHANCER OF MRNA-DECAPPING PROTEIN 3"/>
    <property type="match status" value="1"/>
</dbReference>
<comment type="function">
    <text evidence="1">Catalyzes the epimerization of the S- and R-forms of NAD(P)HX, a damaged form of NAD(P)H that is a result of enzymatic or heat-dependent hydration. This is a prerequisite for the S-specific NAD(P)H-hydrate dehydratase to allow the repair of both epimers of NAD(P)HX.</text>
</comment>
<reference evidence="3 4" key="1">
    <citation type="journal article" date="2014" name="Int. J. Syst. Evol. Microbiol.">
        <title>Complete genome sequence of Corynebacterium casei LMG S-19264T (=DSM 44701T), isolated from a smear-ripened cheese.</title>
        <authorList>
            <consortium name="US DOE Joint Genome Institute (JGI-PGF)"/>
            <person name="Walter F."/>
            <person name="Albersmeier A."/>
            <person name="Kalinowski J."/>
            <person name="Ruckert C."/>
        </authorList>
    </citation>
    <scope>NUCLEOTIDE SEQUENCE [LARGE SCALE GENOMIC DNA]</scope>
    <source>
        <strain evidence="3 4">CGMCC 4.7215</strain>
    </source>
</reference>
<comment type="catalytic activity">
    <reaction evidence="1">
        <text>(6R)-NADPHX = (6S)-NADPHX</text>
        <dbReference type="Rhea" id="RHEA:32227"/>
        <dbReference type="ChEBI" id="CHEBI:64076"/>
        <dbReference type="ChEBI" id="CHEBI:64077"/>
        <dbReference type="EC" id="5.1.99.6"/>
    </reaction>
</comment>
<dbReference type="RefSeq" id="WP_267638414.1">
    <property type="nucleotide sequence ID" value="NZ_JAODIY010000013.1"/>
</dbReference>
<evidence type="ECO:0000313" key="3">
    <source>
        <dbReference type="EMBL" id="MFC7124806.1"/>
    </source>
</evidence>
<dbReference type="SUPFAM" id="SSF64153">
    <property type="entry name" value="YjeF N-terminal domain-like"/>
    <property type="match status" value="1"/>
</dbReference>
<organism evidence="3 4">
    <name type="scientific">Halovenus rubra</name>
    <dbReference type="NCBI Taxonomy" id="869890"/>
    <lineage>
        <taxon>Archaea</taxon>
        <taxon>Methanobacteriati</taxon>
        <taxon>Methanobacteriota</taxon>
        <taxon>Stenosarchaea group</taxon>
        <taxon>Halobacteria</taxon>
        <taxon>Halobacteriales</taxon>
        <taxon>Haloarculaceae</taxon>
        <taxon>Halovenus</taxon>
    </lineage>
</organism>
<keyword evidence="1 3" id="KW-0413">Isomerase</keyword>
<comment type="similarity">
    <text evidence="1">Belongs to the NnrE/AIBP family.</text>
</comment>
<accession>A0ABD5X4T1</accession>
<keyword evidence="1" id="KW-0547">Nucleotide-binding</keyword>
<name>A0ABD5X4T1_9EURY</name>
<dbReference type="EMBL" id="JBHSZQ010000002">
    <property type="protein sequence ID" value="MFC7124806.1"/>
    <property type="molecule type" value="Genomic_DNA"/>
</dbReference>
<evidence type="ECO:0000256" key="1">
    <source>
        <dbReference type="HAMAP-Rule" id="MF_01966"/>
    </source>
</evidence>
<dbReference type="InterPro" id="IPR004443">
    <property type="entry name" value="YjeF_N_dom"/>
</dbReference>
<feature type="binding site" evidence="1">
    <location>
        <position position="165"/>
    </location>
    <ligand>
        <name>(6S)-NADPHX</name>
        <dbReference type="ChEBI" id="CHEBI:64076"/>
    </ligand>
</feature>
<keyword evidence="1" id="KW-0521">NADP</keyword>
<dbReference type="Pfam" id="PF03853">
    <property type="entry name" value="YjeF_N"/>
    <property type="match status" value="1"/>
</dbReference>